<dbReference type="InterPro" id="IPR010998">
    <property type="entry name" value="Integrase_recombinase_N"/>
</dbReference>
<dbReference type="Gene3D" id="1.10.150.130">
    <property type="match status" value="1"/>
</dbReference>
<gene>
    <name evidence="9" type="ORF">ATK86_7484</name>
</gene>
<dbReference type="Pfam" id="PF14659">
    <property type="entry name" value="Phage_int_SAM_3"/>
    <property type="match status" value="1"/>
</dbReference>
<dbReference type="PANTHER" id="PTHR30349:SF41">
    <property type="entry name" value="INTEGRASE_RECOMBINASE PROTEIN MJ0367-RELATED"/>
    <property type="match status" value="1"/>
</dbReference>
<comment type="caution">
    <text evidence="9">The sequence shown here is derived from an EMBL/GenBank/DDBJ whole genome shotgun (WGS) entry which is preliminary data.</text>
</comment>
<evidence type="ECO:0000256" key="4">
    <source>
        <dbReference type="ARBA" id="ARBA00023172"/>
    </source>
</evidence>
<dbReference type="GO" id="GO:0015074">
    <property type="term" value="P:DNA integration"/>
    <property type="evidence" value="ECO:0007669"/>
    <property type="project" value="InterPro"/>
</dbReference>
<keyword evidence="2" id="KW-0229">DNA integration</keyword>
<organism evidence="9 10">
    <name type="scientific">Nocardia fluminea</name>
    <dbReference type="NCBI Taxonomy" id="134984"/>
    <lineage>
        <taxon>Bacteria</taxon>
        <taxon>Bacillati</taxon>
        <taxon>Actinomycetota</taxon>
        <taxon>Actinomycetes</taxon>
        <taxon>Mycobacteriales</taxon>
        <taxon>Nocardiaceae</taxon>
        <taxon>Nocardia</taxon>
    </lineage>
</organism>
<dbReference type="GO" id="GO:0003677">
    <property type="term" value="F:DNA binding"/>
    <property type="evidence" value="ECO:0007669"/>
    <property type="project" value="UniProtKB-UniRule"/>
</dbReference>
<protein>
    <submittedName>
        <fullName evidence="9">Site-specific recombinase XerD</fullName>
    </submittedName>
</protein>
<evidence type="ECO:0000256" key="5">
    <source>
        <dbReference type="PROSITE-ProRule" id="PRU01248"/>
    </source>
</evidence>
<dbReference type="InterPro" id="IPR004107">
    <property type="entry name" value="Integrase_SAM-like_N"/>
</dbReference>
<evidence type="ECO:0000259" key="7">
    <source>
        <dbReference type="PROSITE" id="PS51898"/>
    </source>
</evidence>
<dbReference type="GO" id="GO:0006310">
    <property type="term" value="P:DNA recombination"/>
    <property type="evidence" value="ECO:0007669"/>
    <property type="project" value="UniProtKB-KW"/>
</dbReference>
<reference evidence="9 10" key="1">
    <citation type="submission" date="2017-12" db="EMBL/GenBank/DDBJ databases">
        <title>Sequencing the genomes of 1000 Actinobacteria strains.</title>
        <authorList>
            <person name="Klenk H.-P."/>
        </authorList>
    </citation>
    <scope>NUCLEOTIDE SEQUENCE [LARGE SCALE GENOMIC DNA]</scope>
    <source>
        <strain evidence="9 10">DSM 44489</strain>
    </source>
</reference>
<feature type="compositionally biased region" description="Basic and acidic residues" evidence="6">
    <location>
        <begin position="1"/>
        <end position="18"/>
    </location>
</feature>
<dbReference type="OrthoDB" id="4326943at2"/>
<dbReference type="InterPro" id="IPR050090">
    <property type="entry name" value="Tyrosine_recombinase_XerCD"/>
</dbReference>
<comment type="similarity">
    <text evidence="1">Belongs to the 'phage' integrase family.</text>
</comment>
<keyword evidence="4" id="KW-0233">DNA recombination</keyword>
<accession>A0A2N3V4K1</accession>
<dbReference type="SUPFAM" id="SSF56349">
    <property type="entry name" value="DNA breaking-rejoining enzymes"/>
    <property type="match status" value="1"/>
</dbReference>
<evidence type="ECO:0000256" key="6">
    <source>
        <dbReference type="SAM" id="MobiDB-lite"/>
    </source>
</evidence>
<evidence type="ECO:0000256" key="3">
    <source>
        <dbReference type="ARBA" id="ARBA00023125"/>
    </source>
</evidence>
<feature type="domain" description="Core-binding (CB)" evidence="8">
    <location>
        <begin position="78"/>
        <end position="234"/>
    </location>
</feature>
<dbReference type="InterPro" id="IPR002104">
    <property type="entry name" value="Integrase_catalytic"/>
</dbReference>
<keyword evidence="10" id="KW-1185">Reference proteome</keyword>
<evidence type="ECO:0000256" key="2">
    <source>
        <dbReference type="ARBA" id="ARBA00022908"/>
    </source>
</evidence>
<dbReference type="InterPro" id="IPR011010">
    <property type="entry name" value="DNA_brk_join_enz"/>
</dbReference>
<keyword evidence="3 5" id="KW-0238">DNA-binding</keyword>
<dbReference type="CDD" id="cd01189">
    <property type="entry name" value="INT_ICEBs1_C_like"/>
    <property type="match status" value="1"/>
</dbReference>
<dbReference type="PANTHER" id="PTHR30349">
    <property type="entry name" value="PHAGE INTEGRASE-RELATED"/>
    <property type="match status" value="1"/>
</dbReference>
<dbReference type="EMBL" id="PJMW01000004">
    <property type="protein sequence ID" value="PKV76552.1"/>
    <property type="molecule type" value="Genomic_DNA"/>
</dbReference>
<feature type="region of interest" description="Disordered" evidence="6">
    <location>
        <begin position="1"/>
        <end position="24"/>
    </location>
</feature>
<dbReference type="InterPro" id="IPR013762">
    <property type="entry name" value="Integrase-like_cat_sf"/>
</dbReference>
<dbReference type="PROSITE" id="PS51898">
    <property type="entry name" value="TYR_RECOMBINASE"/>
    <property type="match status" value="1"/>
</dbReference>
<proteinExistence type="inferred from homology"/>
<dbReference type="AlphaFoldDB" id="A0A2N3V4K1"/>
<dbReference type="PROSITE" id="PS51900">
    <property type="entry name" value="CB"/>
    <property type="match status" value="1"/>
</dbReference>
<evidence type="ECO:0000313" key="9">
    <source>
        <dbReference type="EMBL" id="PKV76552.1"/>
    </source>
</evidence>
<sequence length="460" mass="51459">MTGARSDAEPDKRARRSEPINTHTAKNGTVTYWFNADVGTKPDGTRDRRRFTYSGKTEARREYRRITTEVAAGRYVPPTKTTVGEYLTAWLAGRRDVRRVTREGYEHALKPVVTRFGGLPIQKLTKEHLDELVNWRLTEGRQVQRAPGELADRVLAFVAERPDGVRYAEVAEEFGEKGCRYLDRLRAAGSIERPRRGVYVATGQAVAERDPVGVSARTVNAMLIHLTDALEDAQQQGLVVRNVARLVKRPDMEDPEMQVWTREQVAVFRAHIREHRLYALFLLALCGLRRSEVAGLRWSRIVDGKLTVHRGRVAVGKDVEEDDPKSRRSKRTLPLPPDVASALHRLKLTQKAETLAVGASWSDERLVTVSEDGTPIRPEWFTDEFQRLAKAAGVPVIRLHDARHTAATILLDSGVSVAAAAKWLGHDPAVLLRRYAHPYDEAMEAAGAALFAEPKPAVGE</sequence>
<dbReference type="Proteomes" id="UP000233766">
    <property type="component" value="Unassembled WGS sequence"/>
</dbReference>
<feature type="domain" description="Tyr recombinase" evidence="7">
    <location>
        <begin position="255"/>
        <end position="448"/>
    </location>
</feature>
<dbReference type="Gene3D" id="1.10.443.10">
    <property type="entry name" value="Intergrase catalytic core"/>
    <property type="match status" value="1"/>
</dbReference>
<name>A0A2N3V4K1_9NOCA</name>
<evidence type="ECO:0000313" key="10">
    <source>
        <dbReference type="Proteomes" id="UP000233766"/>
    </source>
</evidence>
<dbReference type="RefSeq" id="WP_101469204.1">
    <property type="nucleotide sequence ID" value="NZ_PJMW01000004.1"/>
</dbReference>
<evidence type="ECO:0000259" key="8">
    <source>
        <dbReference type="PROSITE" id="PS51900"/>
    </source>
</evidence>
<dbReference type="InterPro" id="IPR044068">
    <property type="entry name" value="CB"/>
</dbReference>
<evidence type="ECO:0000256" key="1">
    <source>
        <dbReference type="ARBA" id="ARBA00008857"/>
    </source>
</evidence>
<dbReference type="Pfam" id="PF00589">
    <property type="entry name" value="Phage_integrase"/>
    <property type="match status" value="1"/>
</dbReference>